<dbReference type="PROSITE" id="PS50011">
    <property type="entry name" value="PROTEIN_KINASE_DOM"/>
    <property type="match status" value="1"/>
</dbReference>
<gene>
    <name evidence="4" type="ORF">Tco_0991863</name>
</gene>
<evidence type="ECO:0000313" key="4">
    <source>
        <dbReference type="EMBL" id="GJT56809.1"/>
    </source>
</evidence>
<keyword evidence="4" id="KW-0418">Kinase</keyword>
<evidence type="ECO:0000259" key="3">
    <source>
        <dbReference type="PROSITE" id="PS50011"/>
    </source>
</evidence>
<dbReference type="InterPro" id="IPR017441">
    <property type="entry name" value="Protein_kinase_ATP_BS"/>
</dbReference>
<dbReference type="GO" id="GO:0016301">
    <property type="term" value="F:kinase activity"/>
    <property type="evidence" value="ECO:0007669"/>
    <property type="project" value="UniProtKB-KW"/>
</dbReference>
<feature type="binding site" evidence="1">
    <location>
        <position position="261"/>
    </location>
    <ligand>
        <name>ATP</name>
        <dbReference type="ChEBI" id="CHEBI:30616"/>
    </ligand>
</feature>
<dbReference type="PANTHER" id="PTHR45631:SF202">
    <property type="entry name" value="SENESCENCE-INDUCED RECEPTOR-LIKE SERINE_THREONINE-PROTEIN KINASE"/>
    <property type="match status" value="1"/>
</dbReference>
<feature type="domain" description="Protein kinase" evidence="3">
    <location>
        <begin position="234"/>
        <end position="282"/>
    </location>
</feature>
<name>A0ABQ5F1I8_9ASTR</name>
<sequence length="282" mass="32059">MHNDHNLLKDYVYSHLEDQNLFFLSKKPVTFYTIDCESPPDNAPCSRPLPQFAARPPQYMYILTSFQGLVCLGVRKNVPILWNPVTTEYKRPEYRAVRVYCGWRYLEEKCDNLPAPAHHDIVSYSNLTGNNFTRPLPAELLAKSKKRSLFLSIEEIADQDKGYCLNGSCKNKKQARVVIPVMVAIATVIMLLTASAIVWMMIKRKNPKDTSTKEGSFKPSNQHYTYFEVRSITNNLKTVIGKGGFGTVFRGSIGDNQVAVKILSESSSQGYKEFQAEVNYYC</sequence>
<keyword evidence="2" id="KW-1133">Transmembrane helix</keyword>
<dbReference type="PANTHER" id="PTHR45631">
    <property type="entry name" value="OS07G0107800 PROTEIN-RELATED"/>
    <property type="match status" value="1"/>
</dbReference>
<protein>
    <submittedName>
        <fullName evidence="4">Leucine-rich repeat transmembrane protein kinase protein</fullName>
    </submittedName>
</protein>
<evidence type="ECO:0000313" key="5">
    <source>
        <dbReference type="Proteomes" id="UP001151760"/>
    </source>
</evidence>
<keyword evidence="1" id="KW-0067">ATP-binding</keyword>
<keyword evidence="4" id="KW-0808">Transferase</keyword>
<proteinExistence type="predicted"/>
<dbReference type="EMBL" id="BQNB010016877">
    <property type="protein sequence ID" value="GJT56809.1"/>
    <property type="molecule type" value="Genomic_DNA"/>
</dbReference>
<keyword evidence="2 4" id="KW-0812">Transmembrane</keyword>
<reference evidence="4" key="1">
    <citation type="journal article" date="2022" name="Int. J. Mol. Sci.">
        <title>Draft Genome of Tanacetum Coccineum: Genomic Comparison of Closely Related Tanacetum-Family Plants.</title>
        <authorList>
            <person name="Yamashiro T."/>
            <person name="Shiraishi A."/>
            <person name="Nakayama K."/>
            <person name="Satake H."/>
        </authorList>
    </citation>
    <scope>NUCLEOTIDE SEQUENCE</scope>
</reference>
<feature type="transmembrane region" description="Helical" evidence="2">
    <location>
        <begin position="177"/>
        <end position="202"/>
    </location>
</feature>
<keyword evidence="1" id="KW-0547">Nucleotide-binding</keyword>
<keyword evidence="5" id="KW-1185">Reference proteome</keyword>
<reference evidence="4" key="2">
    <citation type="submission" date="2022-01" db="EMBL/GenBank/DDBJ databases">
        <authorList>
            <person name="Yamashiro T."/>
            <person name="Shiraishi A."/>
            <person name="Satake H."/>
            <person name="Nakayama K."/>
        </authorList>
    </citation>
    <scope>NUCLEOTIDE SEQUENCE</scope>
</reference>
<organism evidence="4 5">
    <name type="scientific">Tanacetum coccineum</name>
    <dbReference type="NCBI Taxonomy" id="301880"/>
    <lineage>
        <taxon>Eukaryota</taxon>
        <taxon>Viridiplantae</taxon>
        <taxon>Streptophyta</taxon>
        <taxon>Embryophyta</taxon>
        <taxon>Tracheophyta</taxon>
        <taxon>Spermatophyta</taxon>
        <taxon>Magnoliopsida</taxon>
        <taxon>eudicotyledons</taxon>
        <taxon>Gunneridae</taxon>
        <taxon>Pentapetalae</taxon>
        <taxon>asterids</taxon>
        <taxon>campanulids</taxon>
        <taxon>Asterales</taxon>
        <taxon>Asteraceae</taxon>
        <taxon>Asteroideae</taxon>
        <taxon>Anthemideae</taxon>
        <taxon>Anthemidinae</taxon>
        <taxon>Tanacetum</taxon>
    </lineage>
</organism>
<evidence type="ECO:0000256" key="1">
    <source>
        <dbReference type="PROSITE-ProRule" id="PRU10141"/>
    </source>
</evidence>
<dbReference type="InterPro" id="IPR000719">
    <property type="entry name" value="Prot_kinase_dom"/>
</dbReference>
<dbReference type="Gene3D" id="3.30.200.20">
    <property type="entry name" value="Phosphorylase Kinase, domain 1"/>
    <property type="match status" value="1"/>
</dbReference>
<accession>A0ABQ5F1I8</accession>
<evidence type="ECO:0000256" key="2">
    <source>
        <dbReference type="SAM" id="Phobius"/>
    </source>
</evidence>
<dbReference type="PROSITE" id="PS00107">
    <property type="entry name" value="PROTEIN_KINASE_ATP"/>
    <property type="match status" value="1"/>
</dbReference>
<dbReference type="Proteomes" id="UP001151760">
    <property type="component" value="Unassembled WGS sequence"/>
</dbReference>
<comment type="caution">
    <text evidence="4">The sequence shown here is derived from an EMBL/GenBank/DDBJ whole genome shotgun (WGS) entry which is preliminary data.</text>
</comment>
<dbReference type="InterPro" id="IPR011009">
    <property type="entry name" value="Kinase-like_dom_sf"/>
</dbReference>
<keyword evidence="2" id="KW-0472">Membrane</keyword>
<dbReference type="SUPFAM" id="SSF56112">
    <property type="entry name" value="Protein kinase-like (PK-like)"/>
    <property type="match status" value="1"/>
</dbReference>